<dbReference type="AlphaFoldDB" id="A0A1I2SQX4"/>
<gene>
    <name evidence="2" type="ORF">SAMN05216175_108127</name>
</gene>
<feature type="compositionally biased region" description="Polar residues" evidence="1">
    <location>
        <begin position="59"/>
        <end position="69"/>
    </location>
</feature>
<sequence>MPVYRERKREAYISAVGIESLAGSFSTDYAGYRYVDAVPLSIEQKRGSAASGLRMEYTSPANAKTNSRA</sequence>
<protein>
    <submittedName>
        <fullName evidence="2">Uncharacterized protein</fullName>
    </submittedName>
</protein>
<name>A0A1I2SQX4_9GAMM</name>
<dbReference type="Proteomes" id="UP000198623">
    <property type="component" value="Unassembled WGS sequence"/>
</dbReference>
<organism evidence="2 3">
    <name type="scientific">Neptunomonas qingdaonensis</name>
    <dbReference type="NCBI Taxonomy" id="1045558"/>
    <lineage>
        <taxon>Bacteria</taxon>
        <taxon>Pseudomonadati</taxon>
        <taxon>Pseudomonadota</taxon>
        <taxon>Gammaproteobacteria</taxon>
        <taxon>Oceanospirillales</taxon>
        <taxon>Oceanospirillaceae</taxon>
        <taxon>Neptunomonas</taxon>
    </lineage>
</organism>
<keyword evidence="3" id="KW-1185">Reference proteome</keyword>
<evidence type="ECO:0000256" key="1">
    <source>
        <dbReference type="SAM" id="MobiDB-lite"/>
    </source>
</evidence>
<reference evidence="3" key="1">
    <citation type="submission" date="2016-10" db="EMBL/GenBank/DDBJ databases">
        <authorList>
            <person name="Varghese N."/>
            <person name="Submissions S."/>
        </authorList>
    </citation>
    <scope>NUCLEOTIDE SEQUENCE [LARGE SCALE GENOMIC DNA]</scope>
    <source>
        <strain evidence="3">CGMCC 1.10971</strain>
    </source>
</reference>
<feature type="region of interest" description="Disordered" evidence="1">
    <location>
        <begin position="47"/>
        <end position="69"/>
    </location>
</feature>
<evidence type="ECO:0000313" key="3">
    <source>
        <dbReference type="Proteomes" id="UP000198623"/>
    </source>
</evidence>
<proteinExistence type="predicted"/>
<dbReference type="EMBL" id="FOOU01000008">
    <property type="protein sequence ID" value="SFG54953.1"/>
    <property type="molecule type" value="Genomic_DNA"/>
</dbReference>
<accession>A0A1I2SQX4</accession>
<evidence type="ECO:0000313" key="2">
    <source>
        <dbReference type="EMBL" id="SFG54953.1"/>
    </source>
</evidence>